<evidence type="ECO:0000313" key="6">
    <source>
        <dbReference type="Proteomes" id="UP001580430"/>
    </source>
</evidence>
<accession>A0ABV5C0R9</accession>
<keyword evidence="6" id="KW-1185">Reference proteome</keyword>
<gene>
    <name evidence="5" type="ORF">ACE5LO_12005</name>
</gene>
<dbReference type="PANTHER" id="PTHR41328:SF3">
    <property type="entry name" value="PBSX PHAGE TERMINASE SMALL SUBUNIT"/>
    <property type="match status" value="1"/>
</dbReference>
<sequence>MGRKRDPKRDEAFELYKASSGSIRLTDIASQLSVSEGTVRGWKAKDKWENLLTEEVIEIERSEEKGTHIENGTEDDGTQDELFISAVRLVTEAKQASVTLLQRRLRIGYTRAARLIDAMEQMKLVGPYQGDKPREVYATSQTAEAISKESAPVPKIKNVPKRVPERYENTERSKTEKIVPVIEEKPEPEIPDDEGLTPKQRIFVMEYLRDFNATRAAMAAGYSKKTAYSIGWELLRKPEIKAAIQNYNASLMDEVGLNAQRVLMEYMKIAFADITDYVEFGQKEEDVIGLDGPVFDPDTGETKKYRYNYVAFKNSDEIDGTLVSEVKQGKDGVSVKLHDKTKALDVLTKYMDLLPDKHKRMVVDEKLKMQREKLELEKAKITGEGDAEDELIDDWVEAVVGDEDEEFAGDEAEISSVQEADSRVP</sequence>
<dbReference type="InterPro" id="IPR005335">
    <property type="entry name" value="Terminase_ssu"/>
</dbReference>
<evidence type="ECO:0000256" key="3">
    <source>
        <dbReference type="SAM" id="MobiDB-lite"/>
    </source>
</evidence>
<dbReference type="InterPro" id="IPR038713">
    <property type="entry name" value="Terminase_Gp1_N_sf"/>
</dbReference>
<dbReference type="InterPro" id="IPR036388">
    <property type="entry name" value="WH-like_DNA-bd_sf"/>
</dbReference>
<dbReference type="PANTHER" id="PTHR41328">
    <property type="entry name" value="TERMINASE SMALL SUBUNIT-RELATED"/>
    <property type="match status" value="1"/>
</dbReference>
<dbReference type="Pfam" id="PF03592">
    <property type="entry name" value="Terminase_2"/>
    <property type="match status" value="1"/>
</dbReference>
<dbReference type="InterPro" id="IPR018541">
    <property type="entry name" value="Ftsk_gamma"/>
</dbReference>
<dbReference type="Pfam" id="PF09397">
    <property type="entry name" value="FtsK_gamma"/>
    <property type="match status" value="1"/>
</dbReference>
<evidence type="ECO:0000256" key="1">
    <source>
        <dbReference type="ARBA" id="ARBA00022612"/>
    </source>
</evidence>
<dbReference type="EMBL" id="JBHIRY010000009">
    <property type="protein sequence ID" value="MFB5761115.1"/>
    <property type="molecule type" value="Genomic_DNA"/>
</dbReference>
<dbReference type="Gene3D" id="1.10.10.1400">
    <property type="entry name" value="Terminase, small subunit, N-terminal DNA-binding domain, HTH motif"/>
    <property type="match status" value="1"/>
</dbReference>
<dbReference type="SMART" id="SM00843">
    <property type="entry name" value="Ftsk_gamma"/>
    <property type="match status" value="1"/>
</dbReference>
<evidence type="ECO:0000313" key="5">
    <source>
        <dbReference type="EMBL" id="MFB5761115.1"/>
    </source>
</evidence>
<reference evidence="5 6" key="1">
    <citation type="submission" date="2024-09" db="EMBL/GenBank/DDBJ databases">
        <title>Paenibacillus zeirhizospherea sp. nov., isolated from surface of the maize (Zea mays) roots in a horticulture field, Hungary.</title>
        <authorList>
            <person name="Marton D."/>
            <person name="Farkas M."/>
            <person name="Bedics A."/>
            <person name="Toth E."/>
            <person name="Tancsics A."/>
            <person name="Boka K."/>
            <person name="Marati G."/>
            <person name="Kriszt B."/>
            <person name="Cserhati M."/>
        </authorList>
    </citation>
    <scope>NUCLEOTIDE SEQUENCE [LARGE SCALE GENOMIC DNA]</scope>
    <source>
        <strain evidence="5 6">JCM 18446</strain>
    </source>
</reference>
<dbReference type="Pfam" id="PF10668">
    <property type="entry name" value="Phage_terminase"/>
    <property type="match status" value="1"/>
</dbReference>
<feature type="domain" description="FtsK gamma" evidence="4">
    <location>
        <begin position="76"/>
        <end position="141"/>
    </location>
</feature>
<proteinExistence type="predicted"/>
<evidence type="ECO:0000256" key="2">
    <source>
        <dbReference type="ARBA" id="ARBA00023219"/>
    </source>
</evidence>
<protein>
    <submittedName>
        <fullName evidence="5">Terminase small subunit</fullName>
    </submittedName>
</protein>
<organism evidence="5 6">
    <name type="scientific">Paenibacillus medicaginis</name>
    <dbReference type="NCBI Taxonomy" id="1470560"/>
    <lineage>
        <taxon>Bacteria</taxon>
        <taxon>Bacillati</taxon>
        <taxon>Bacillota</taxon>
        <taxon>Bacilli</taxon>
        <taxon>Bacillales</taxon>
        <taxon>Paenibacillaceae</taxon>
        <taxon>Paenibacillus</taxon>
    </lineage>
</organism>
<keyword evidence="1" id="KW-1188">Viral release from host cell</keyword>
<dbReference type="InterPro" id="IPR036390">
    <property type="entry name" value="WH_DNA-bd_sf"/>
</dbReference>
<name>A0ABV5C0R9_9BACL</name>
<evidence type="ECO:0000259" key="4">
    <source>
        <dbReference type="SMART" id="SM00843"/>
    </source>
</evidence>
<dbReference type="Proteomes" id="UP001580430">
    <property type="component" value="Unassembled WGS sequence"/>
</dbReference>
<comment type="caution">
    <text evidence="5">The sequence shown here is derived from an EMBL/GenBank/DDBJ whole genome shotgun (WGS) entry which is preliminary data.</text>
</comment>
<dbReference type="InterPro" id="IPR018925">
    <property type="entry name" value="XtmA-like_N"/>
</dbReference>
<feature type="region of interest" description="Disordered" evidence="3">
    <location>
        <begin position="405"/>
        <end position="425"/>
    </location>
</feature>
<keyword evidence="2" id="KW-0231">Viral genome packaging</keyword>
<dbReference type="RefSeq" id="WP_375520258.1">
    <property type="nucleotide sequence ID" value="NZ_JBHIRY010000009.1"/>
</dbReference>
<dbReference type="SUPFAM" id="SSF46785">
    <property type="entry name" value="Winged helix' DNA-binding domain"/>
    <property type="match status" value="1"/>
</dbReference>
<dbReference type="InterPro" id="IPR052404">
    <property type="entry name" value="SPP1-like_terminase"/>
</dbReference>
<dbReference type="Gene3D" id="1.10.10.10">
    <property type="entry name" value="Winged helix-like DNA-binding domain superfamily/Winged helix DNA-binding domain"/>
    <property type="match status" value="1"/>
</dbReference>